<name>A0A1E7FGF3_9STRA</name>
<dbReference type="SUPFAM" id="SSF51445">
    <property type="entry name" value="(Trans)glycosidases"/>
    <property type="match status" value="1"/>
</dbReference>
<dbReference type="KEGG" id="fcy:FRACYDRAFT_237671"/>
<dbReference type="GO" id="GO:0008061">
    <property type="term" value="F:chitin binding"/>
    <property type="evidence" value="ECO:0007669"/>
    <property type="project" value="InterPro"/>
</dbReference>
<evidence type="ECO:0000256" key="1">
    <source>
        <dbReference type="SAM" id="SignalP"/>
    </source>
</evidence>
<dbReference type="Gene3D" id="3.20.20.80">
    <property type="entry name" value="Glycosidases"/>
    <property type="match status" value="1"/>
</dbReference>
<dbReference type="InterPro" id="IPR001223">
    <property type="entry name" value="Glyco_hydro18_cat"/>
</dbReference>
<dbReference type="SMART" id="SM00636">
    <property type="entry name" value="Glyco_18"/>
    <property type="match status" value="1"/>
</dbReference>
<dbReference type="GO" id="GO:0004568">
    <property type="term" value="F:chitinase activity"/>
    <property type="evidence" value="ECO:0007669"/>
    <property type="project" value="TreeGrafter"/>
</dbReference>
<proteinExistence type="predicted"/>
<feature type="chain" id="PRO_5009193067" evidence="1">
    <location>
        <begin position="31"/>
        <end position="403"/>
    </location>
</feature>
<feature type="signal peptide" evidence="1">
    <location>
        <begin position="1"/>
        <end position="30"/>
    </location>
</feature>
<dbReference type="EMBL" id="KV784357">
    <property type="protein sequence ID" value="OEU17261.1"/>
    <property type="molecule type" value="Genomic_DNA"/>
</dbReference>
<dbReference type="PROSITE" id="PS51910">
    <property type="entry name" value="GH18_2"/>
    <property type="match status" value="1"/>
</dbReference>
<evidence type="ECO:0000313" key="3">
    <source>
        <dbReference type="EMBL" id="OEU17261.1"/>
    </source>
</evidence>
<sequence>MTNCCFNSRIWTIFVFSLVYNSVAVTAVSADETEYKYDNFAIAGYLPDYRINYFMDEQLGTNRKKDKVTGDDSKSPSSSSMTDLILFSLQPHSKGFFGCCLQDDHYDLVEKFVANSNNNYTSSSSIRRVWVTVGGGGRSGAFPEICAKKELRNRLIRSILNLSVKYPFIKGIDLDFFNPTTIQERDNSILFLNEAIPQLHKEGIKVSLTLHPHQGRLIPPTVYQLLDRIHLMAYDMIGSSDGSSSSSVSNYHASLDKVRQTIEELLQLNIGLKKTPQKILLGIPAYCRHNRDPSQVKTFGEIYDEIRIDNKDNPNEEKTKFLLGDTYSSMYSWKGYEWDSPSRIKAKIDLAKENNLGGIFFWEIGQDKFTDEHPNGVLFDTAATAVSSSHAEKAYDDKIMSEL</sequence>
<dbReference type="InterPro" id="IPR017853">
    <property type="entry name" value="GH"/>
</dbReference>
<dbReference type="AlphaFoldDB" id="A0A1E7FGF3"/>
<dbReference type="GO" id="GO:0005576">
    <property type="term" value="C:extracellular region"/>
    <property type="evidence" value="ECO:0007669"/>
    <property type="project" value="TreeGrafter"/>
</dbReference>
<dbReference type="Pfam" id="PF00704">
    <property type="entry name" value="Glyco_hydro_18"/>
    <property type="match status" value="1"/>
</dbReference>
<dbReference type="OrthoDB" id="192870at2759"/>
<dbReference type="InterPro" id="IPR011583">
    <property type="entry name" value="Chitinase_II/V-like_cat"/>
</dbReference>
<evidence type="ECO:0000259" key="2">
    <source>
        <dbReference type="PROSITE" id="PS51910"/>
    </source>
</evidence>
<accession>A0A1E7FGF3</accession>
<dbReference type="GO" id="GO:0006032">
    <property type="term" value="P:chitin catabolic process"/>
    <property type="evidence" value="ECO:0007669"/>
    <property type="project" value="TreeGrafter"/>
</dbReference>
<dbReference type="PANTHER" id="PTHR11177:SF317">
    <property type="entry name" value="CHITINASE 12-RELATED"/>
    <property type="match status" value="1"/>
</dbReference>
<organism evidence="3 4">
    <name type="scientific">Fragilariopsis cylindrus CCMP1102</name>
    <dbReference type="NCBI Taxonomy" id="635003"/>
    <lineage>
        <taxon>Eukaryota</taxon>
        <taxon>Sar</taxon>
        <taxon>Stramenopiles</taxon>
        <taxon>Ochrophyta</taxon>
        <taxon>Bacillariophyta</taxon>
        <taxon>Bacillariophyceae</taxon>
        <taxon>Bacillariophycidae</taxon>
        <taxon>Bacillariales</taxon>
        <taxon>Bacillariaceae</taxon>
        <taxon>Fragilariopsis</taxon>
    </lineage>
</organism>
<protein>
    <submittedName>
        <fullName evidence="3">Glycoside hydrolase</fullName>
    </submittedName>
</protein>
<reference evidence="3 4" key="1">
    <citation type="submission" date="2016-09" db="EMBL/GenBank/DDBJ databases">
        <title>Extensive genetic diversity and differential bi-allelic expression allows diatom success in the polar Southern Ocean.</title>
        <authorList>
            <consortium name="DOE Joint Genome Institute"/>
            <person name="Mock T."/>
            <person name="Otillar R.P."/>
            <person name="Strauss J."/>
            <person name="Dupont C."/>
            <person name="Frickenhaus S."/>
            <person name="Maumus F."/>
            <person name="Mcmullan M."/>
            <person name="Sanges R."/>
            <person name="Schmutz J."/>
            <person name="Toseland A."/>
            <person name="Valas R."/>
            <person name="Veluchamy A."/>
            <person name="Ward B.J."/>
            <person name="Allen A."/>
            <person name="Barry K."/>
            <person name="Falciatore A."/>
            <person name="Ferrante M."/>
            <person name="Fortunato A.E."/>
            <person name="Gloeckner G."/>
            <person name="Gruber A."/>
            <person name="Hipkin R."/>
            <person name="Janech M."/>
            <person name="Kroth P."/>
            <person name="Leese F."/>
            <person name="Lindquist E."/>
            <person name="Lyon B.R."/>
            <person name="Martin J."/>
            <person name="Mayer C."/>
            <person name="Parker M."/>
            <person name="Quesneville H."/>
            <person name="Raymond J."/>
            <person name="Uhlig C."/>
            <person name="Valentin K.U."/>
            <person name="Worden A.Z."/>
            <person name="Armbrust E.V."/>
            <person name="Bowler C."/>
            <person name="Green B."/>
            <person name="Moulton V."/>
            <person name="Van Oosterhout C."/>
            <person name="Grigoriev I."/>
        </authorList>
    </citation>
    <scope>NUCLEOTIDE SEQUENCE [LARGE SCALE GENOMIC DNA]</scope>
    <source>
        <strain evidence="3 4">CCMP1102</strain>
    </source>
</reference>
<evidence type="ECO:0000313" key="4">
    <source>
        <dbReference type="Proteomes" id="UP000095751"/>
    </source>
</evidence>
<dbReference type="InParanoid" id="A0A1E7FGF3"/>
<keyword evidence="1" id="KW-0732">Signal</keyword>
<keyword evidence="4" id="KW-1185">Reference proteome</keyword>
<gene>
    <name evidence="3" type="primary">Fc_237671</name>
    <name evidence="3" type="ORF">FRACYDRAFT_237671</name>
</gene>
<dbReference type="InterPro" id="IPR050314">
    <property type="entry name" value="Glycosyl_Hydrlase_18"/>
</dbReference>
<dbReference type="GO" id="GO:0005975">
    <property type="term" value="P:carbohydrate metabolic process"/>
    <property type="evidence" value="ECO:0007669"/>
    <property type="project" value="InterPro"/>
</dbReference>
<feature type="domain" description="GH18" evidence="2">
    <location>
        <begin position="49"/>
        <end position="393"/>
    </location>
</feature>
<dbReference type="Proteomes" id="UP000095751">
    <property type="component" value="Unassembled WGS sequence"/>
</dbReference>
<dbReference type="PANTHER" id="PTHR11177">
    <property type="entry name" value="CHITINASE"/>
    <property type="match status" value="1"/>
</dbReference>
<keyword evidence="3" id="KW-0378">Hydrolase</keyword>